<keyword evidence="5" id="KW-0812">Transmembrane</keyword>
<keyword evidence="3" id="KW-0256">Endoplasmic reticulum</keyword>
<organism evidence="7 8">
    <name type="scientific">Bremia lactucae</name>
    <name type="common">Lettuce downy mildew</name>
    <dbReference type="NCBI Taxonomy" id="4779"/>
    <lineage>
        <taxon>Eukaryota</taxon>
        <taxon>Sar</taxon>
        <taxon>Stramenopiles</taxon>
        <taxon>Oomycota</taxon>
        <taxon>Peronosporomycetes</taxon>
        <taxon>Peronosporales</taxon>
        <taxon>Peronosporaceae</taxon>
        <taxon>Bremia</taxon>
    </lineage>
</organism>
<gene>
    <name evidence="7" type="ORF">CCR75_004488</name>
</gene>
<dbReference type="InterPro" id="IPR039794">
    <property type="entry name" value="Gtb1-like"/>
</dbReference>
<keyword evidence="4" id="KW-1015">Disulfide bond</keyword>
<dbReference type="CDD" id="cd00112">
    <property type="entry name" value="LDLa"/>
    <property type="match status" value="1"/>
</dbReference>
<dbReference type="InterPro" id="IPR036607">
    <property type="entry name" value="PRKCSH"/>
</dbReference>
<dbReference type="PANTHER" id="PTHR12630:SF1">
    <property type="entry name" value="GLUCOSIDASE 2 SUBUNIT BETA"/>
    <property type="match status" value="1"/>
</dbReference>
<dbReference type="GO" id="GO:0017177">
    <property type="term" value="C:glucosidase II complex"/>
    <property type="evidence" value="ECO:0007669"/>
    <property type="project" value="TreeGrafter"/>
</dbReference>
<dbReference type="Gene3D" id="4.10.400.10">
    <property type="entry name" value="Low-density Lipoprotein Receptor"/>
    <property type="match status" value="1"/>
</dbReference>
<dbReference type="RefSeq" id="XP_067817719.1">
    <property type="nucleotide sequence ID" value="XM_067962574.1"/>
</dbReference>
<name>A0A976IE57_BRELC</name>
<evidence type="ECO:0000256" key="2">
    <source>
        <dbReference type="ARBA" id="ARBA00022729"/>
    </source>
</evidence>
<dbReference type="InterPro" id="IPR028146">
    <property type="entry name" value="PRKCSH_N"/>
</dbReference>
<dbReference type="PANTHER" id="PTHR12630">
    <property type="entry name" value="N-LINKED OLIGOSACCHARIDE PROCESSING"/>
    <property type="match status" value="1"/>
</dbReference>
<dbReference type="KEGG" id="blac:94348245"/>
<dbReference type="EMBL" id="SHOA02000003">
    <property type="protein sequence ID" value="TDH68220.1"/>
    <property type="molecule type" value="Genomic_DNA"/>
</dbReference>
<evidence type="ECO:0000259" key="6">
    <source>
        <dbReference type="PROSITE" id="PS51914"/>
    </source>
</evidence>
<dbReference type="Pfam" id="PF13015">
    <property type="entry name" value="PRKCSH_1"/>
    <property type="match status" value="1"/>
</dbReference>
<keyword evidence="5" id="KW-0472">Membrane</keyword>
<keyword evidence="8" id="KW-1185">Reference proteome</keyword>
<proteinExistence type="predicted"/>
<dbReference type="GO" id="GO:0006491">
    <property type="term" value="P:N-glycan processing"/>
    <property type="evidence" value="ECO:0007669"/>
    <property type="project" value="TreeGrafter"/>
</dbReference>
<dbReference type="OrthoDB" id="28322at2759"/>
<dbReference type="Proteomes" id="UP000294530">
    <property type="component" value="Unassembled WGS sequence"/>
</dbReference>
<dbReference type="Gene3D" id="2.70.130.10">
    <property type="entry name" value="Mannose-6-phosphate receptor binding domain"/>
    <property type="match status" value="1"/>
</dbReference>
<dbReference type="InterPro" id="IPR036055">
    <property type="entry name" value="LDL_receptor-like_sf"/>
</dbReference>
<protein>
    <recommendedName>
        <fullName evidence="1">Glucosidase 2 subunit beta</fullName>
    </recommendedName>
</protein>
<dbReference type="PROSITE" id="PS51914">
    <property type="entry name" value="MRH"/>
    <property type="match status" value="1"/>
</dbReference>
<evidence type="ECO:0000256" key="5">
    <source>
        <dbReference type="SAM" id="Phobius"/>
    </source>
</evidence>
<dbReference type="InterPro" id="IPR002172">
    <property type="entry name" value="LDrepeatLR_classA_rpt"/>
</dbReference>
<keyword evidence="5" id="KW-1133">Transmembrane helix</keyword>
<accession>A0A976IE57</accession>
<evidence type="ECO:0000256" key="4">
    <source>
        <dbReference type="ARBA" id="ARBA00023157"/>
    </source>
</evidence>
<dbReference type="SUPFAM" id="SSF57424">
    <property type="entry name" value="LDL receptor-like module"/>
    <property type="match status" value="1"/>
</dbReference>
<dbReference type="SUPFAM" id="SSF50911">
    <property type="entry name" value="Mannose 6-phosphate receptor domain"/>
    <property type="match status" value="1"/>
</dbReference>
<feature type="transmembrane region" description="Helical" evidence="5">
    <location>
        <begin position="7"/>
        <end position="27"/>
    </location>
</feature>
<keyword evidence="2" id="KW-0732">Signal</keyword>
<sequence>MATKLQFMFAFIVGVAQIFAYISVLVIQVPNVVASPIYSRTAKQLEITDATDNYLDEDEDEDEDSWSFMDNLAALEHLAGLTNKQIMKDKILCVNSMPILFVDDDYCDCQDGSDEPSTSACSHVMLVSKTPSLKQHFKCKAGDKLVPSAFVGDGVCDCCDGSDEKATLCTDFCDTEWTQRLNTLQDRLSVVETGIKIRAGCMASAIIIVHQLSADFKRLAETYEARQRTFEDLQQHAQNNPEMHGQIEQSYNVLRRLQYDMYVQSRVVDRSTFTEATWKSAFVELVGQCFIYTINEKELKGASPNVIPRTYDITLCPFQNVSQSEPLYVSWKKAELQTKGGLSADSFTEEDTVPRHISMGVWNKWQDSTDFVRTQNYDHGEPCANSIERNTHVHLLCGAQNRILSVDERRMCEYEIHFETPAACERAEKDAVLDEMSRVKAFHATYGADKQFKGHNEL</sequence>
<evidence type="ECO:0000256" key="1">
    <source>
        <dbReference type="ARBA" id="ARBA00022387"/>
    </source>
</evidence>
<feature type="domain" description="MRH" evidence="6">
    <location>
        <begin position="287"/>
        <end position="426"/>
    </location>
</feature>
<comment type="caution">
    <text evidence="7">The sequence shown here is derived from an EMBL/GenBank/DDBJ whole genome shotgun (WGS) entry which is preliminary data.</text>
</comment>
<reference evidence="7 8" key="1">
    <citation type="journal article" date="2021" name="Genome Biol.">
        <title>AFLAP: assembly-free linkage analysis pipeline using k-mers from genome sequencing data.</title>
        <authorList>
            <person name="Fletcher K."/>
            <person name="Zhang L."/>
            <person name="Gil J."/>
            <person name="Han R."/>
            <person name="Cavanaugh K."/>
            <person name="Michelmore R."/>
        </authorList>
    </citation>
    <scope>NUCLEOTIDE SEQUENCE [LARGE SCALE GENOMIC DNA]</scope>
    <source>
        <strain evidence="7 8">SF5</strain>
    </source>
</reference>
<evidence type="ECO:0000313" key="7">
    <source>
        <dbReference type="EMBL" id="TDH68220.1"/>
    </source>
</evidence>
<dbReference type="AlphaFoldDB" id="A0A976IE57"/>
<dbReference type="GeneID" id="94348245"/>
<dbReference type="Pfam" id="PF12999">
    <property type="entry name" value="PRKCSH-like"/>
    <property type="match status" value="1"/>
</dbReference>
<evidence type="ECO:0000256" key="3">
    <source>
        <dbReference type="ARBA" id="ARBA00022824"/>
    </source>
</evidence>
<dbReference type="InterPro" id="IPR009011">
    <property type="entry name" value="Man6P_isomerase_rcpt-bd_dom_sf"/>
</dbReference>
<dbReference type="InterPro" id="IPR044865">
    <property type="entry name" value="MRH_dom"/>
</dbReference>
<evidence type="ECO:0000313" key="8">
    <source>
        <dbReference type="Proteomes" id="UP000294530"/>
    </source>
</evidence>